<dbReference type="AlphaFoldDB" id="A0A195FU02"/>
<organism evidence="1 2">
    <name type="scientific">Trachymyrmex septentrionalis</name>
    <dbReference type="NCBI Taxonomy" id="34720"/>
    <lineage>
        <taxon>Eukaryota</taxon>
        <taxon>Metazoa</taxon>
        <taxon>Ecdysozoa</taxon>
        <taxon>Arthropoda</taxon>
        <taxon>Hexapoda</taxon>
        <taxon>Insecta</taxon>
        <taxon>Pterygota</taxon>
        <taxon>Neoptera</taxon>
        <taxon>Endopterygota</taxon>
        <taxon>Hymenoptera</taxon>
        <taxon>Apocrita</taxon>
        <taxon>Aculeata</taxon>
        <taxon>Formicoidea</taxon>
        <taxon>Formicidae</taxon>
        <taxon>Myrmicinae</taxon>
        <taxon>Trachymyrmex</taxon>
    </lineage>
</organism>
<dbReference type="EMBL" id="KQ981261">
    <property type="protein sequence ID" value="KYN44100.1"/>
    <property type="molecule type" value="Genomic_DNA"/>
</dbReference>
<dbReference type="Proteomes" id="UP000078541">
    <property type="component" value="Unassembled WGS sequence"/>
</dbReference>
<accession>A0A195FU02</accession>
<proteinExistence type="predicted"/>
<gene>
    <name evidence="1" type="ORF">ALC56_01416</name>
</gene>
<reference evidence="1 2" key="1">
    <citation type="submission" date="2016-03" db="EMBL/GenBank/DDBJ databases">
        <title>Trachymyrmex septentrionalis WGS genome.</title>
        <authorList>
            <person name="Nygaard S."/>
            <person name="Hu H."/>
            <person name="Boomsma J."/>
            <person name="Zhang G."/>
        </authorList>
    </citation>
    <scope>NUCLEOTIDE SEQUENCE [LARGE SCALE GENOMIC DNA]</scope>
    <source>
        <strain evidence="1">Tsep2-gDNA-1</strain>
        <tissue evidence="1">Whole body</tissue>
    </source>
</reference>
<sequence>PTIDELRLLEEFEISIPNLIIENEALIYIADYVAHKFRHKYREICLAYRNCLYPSKDLQTSVDIINEEFHGLPFNNESDIFDKLTSIVCKGCPKINGRFELNRKHSF</sequence>
<evidence type="ECO:0000313" key="1">
    <source>
        <dbReference type="EMBL" id="KYN44100.1"/>
    </source>
</evidence>
<evidence type="ECO:0000313" key="2">
    <source>
        <dbReference type="Proteomes" id="UP000078541"/>
    </source>
</evidence>
<keyword evidence="2" id="KW-1185">Reference proteome</keyword>
<feature type="non-terminal residue" evidence="1">
    <location>
        <position position="1"/>
    </location>
</feature>
<dbReference type="STRING" id="34720.A0A195FU02"/>
<name>A0A195FU02_9HYME</name>
<protein>
    <submittedName>
        <fullName evidence="1">Uncharacterized protein</fullName>
    </submittedName>
</protein>